<comment type="caution">
    <text evidence="1">The sequence shown here is derived from an EMBL/GenBank/DDBJ whole genome shotgun (WGS) entry which is preliminary data.</text>
</comment>
<reference evidence="1 2" key="1">
    <citation type="submission" date="2018-02" db="EMBL/GenBank/DDBJ databases">
        <title>Characterization of Xanthomonas diversity in transplant houses and field plants.</title>
        <authorList>
            <person name="Abrahamian P."/>
            <person name="Timilsina S."/>
            <person name="Minsavage G.V."/>
            <person name="Goss E.M."/>
            <person name="Jones J.B."/>
            <person name="Vallad G.E."/>
        </authorList>
    </citation>
    <scope>NUCLEOTIDE SEQUENCE [LARGE SCALE GENOMIC DNA]</scope>
    <source>
        <strain evidence="1 2">GEV2132</strain>
    </source>
</reference>
<gene>
    <name evidence="1" type="ORF">DB769_08840</name>
</gene>
<sequence length="125" mass="14129">MHRHRAHCRLPYCVPARQHISTRACLVDGRALRAPETRSGRCLFLALSIRSYRESINAVMGCEYTARFVTWTRNFESCMRALPTVRAALTAAPGASSPPSPWRPFVLKLMCLALLHLSFFVLLRA</sequence>
<dbReference type="AlphaFoldDB" id="A0AAQ0YY59"/>
<dbReference type="Proteomes" id="UP000289372">
    <property type="component" value="Unassembled WGS sequence"/>
</dbReference>
<evidence type="ECO:0000313" key="1">
    <source>
        <dbReference type="EMBL" id="RXD54601.1"/>
    </source>
</evidence>
<dbReference type="EMBL" id="PUUL01000043">
    <property type="protein sequence ID" value="RXD54601.1"/>
    <property type="molecule type" value="Genomic_DNA"/>
</dbReference>
<name>A0AAQ0YY59_XANPE</name>
<organism evidence="1 2">
    <name type="scientific">Xanthomonas perforans</name>
    <dbReference type="NCBI Taxonomy" id="442694"/>
    <lineage>
        <taxon>Bacteria</taxon>
        <taxon>Pseudomonadati</taxon>
        <taxon>Pseudomonadota</taxon>
        <taxon>Gammaproteobacteria</taxon>
        <taxon>Lysobacterales</taxon>
        <taxon>Lysobacteraceae</taxon>
        <taxon>Xanthomonas</taxon>
    </lineage>
</organism>
<evidence type="ECO:0000313" key="2">
    <source>
        <dbReference type="Proteomes" id="UP000289372"/>
    </source>
</evidence>
<protein>
    <submittedName>
        <fullName evidence="1">Uncharacterized protein</fullName>
    </submittedName>
</protein>
<accession>A0AAQ0YY59</accession>
<proteinExistence type="predicted"/>